<dbReference type="GO" id="GO:0030170">
    <property type="term" value="F:pyridoxal phosphate binding"/>
    <property type="evidence" value="ECO:0007669"/>
    <property type="project" value="InterPro"/>
</dbReference>
<dbReference type="AlphaFoldDB" id="A0A2M7FZZ1"/>
<dbReference type="PANTHER" id="PTHR43050">
    <property type="entry name" value="SERINE / THREONINE RACEMASE FAMILY MEMBER"/>
    <property type="match status" value="1"/>
</dbReference>
<dbReference type="SUPFAM" id="SSF53686">
    <property type="entry name" value="Tryptophan synthase beta subunit-like PLP-dependent enzymes"/>
    <property type="match status" value="1"/>
</dbReference>
<dbReference type="InterPro" id="IPR001926">
    <property type="entry name" value="TrpB-like_PALP"/>
</dbReference>
<dbReference type="InterPro" id="IPR000634">
    <property type="entry name" value="Ser/Thr_deHydtase_PyrdxlP-BS"/>
</dbReference>
<dbReference type="EMBL" id="PFFQ01000056">
    <property type="protein sequence ID" value="PIW14729.1"/>
    <property type="molecule type" value="Genomic_DNA"/>
</dbReference>
<name>A0A2M7FZZ1_9BACT</name>
<evidence type="ECO:0000256" key="7">
    <source>
        <dbReference type="ARBA" id="ARBA00022898"/>
    </source>
</evidence>
<keyword evidence="8" id="KW-0456">Lyase</keyword>
<dbReference type="FunFam" id="3.40.50.1100:FF:000007">
    <property type="entry name" value="L-threonine dehydratase catabolic TdcB"/>
    <property type="match status" value="1"/>
</dbReference>
<evidence type="ECO:0000256" key="3">
    <source>
        <dbReference type="ARBA" id="ARBA00001936"/>
    </source>
</evidence>
<dbReference type="GO" id="GO:0070179">
    <property type="term" value="P:D-serine biosynthetic process"/>
    <property type="evidence" value="ECO:0007669"/>
    <property type="project" value="TreeGrafter"/>
</dbReference>
<protein>
    <submittedName>
        <fullName evidence="10">Serine dehydratase</fullName>
    </submittedName>
</protein>
<evidence type="ECO:0000259" key="9">
    <source>
        <dbReference type="Pfam" id="PF00291"/>
    </source>
</evidence>
<evidence type="ECO:0000256" key="4">
    <source>
        <dbReference type="ARBA" id="ARBA00001946"/>
    </source>
</evidence>
<reference evidence="10 11" key="1">
    <citation type="submission" date="2017-09" db="EMBL/GenBank/DDBJ databases">
        <title>Depth-based differentiation of microbial function through sediment-hosted aquifers and enrichment of novel symbionts in the deep terrestrial subsurface.</title>
        <authorList>
            <person name="Probst A.J."/>
            <person name="Ladd B."/>
            <person name="Jarett J.K."/>
            <person name="Geller-Mcgrath D.E."/>
            <person name="Sieber C.M."/>
            <person name="Emerson J.B."/>
            <person name="Anantharaman K."/>
            <person name="Thomas B.C."/>
            <person name="Malmstrom R."/>
            <person name="Stieglmeier M."/>
            <person name="Klingl A."/>
            <person name="Woyke T."/>
            <person name="Ryan C.M."/>
            <person name="Banfield J.F."/>
        </authorList>
    </citation>
    <scope>NUCLEOTIDE SEQUENCE [LARGE SCALE GENOMIC DNA]</scope>
    <source>
        <strain evidence="10">CG17_big_fil_post_rev_8_21_14_2_50_48_46</strain>
    </source>
</reference>
<proteinExistence type="inferred from homology"/>
<evidence type="ECO:0000256" key="6">
    <source>
        <dbReference type="ARBA" id="ARBA00022842"/>
    </source>
</evidence>
<evidence type="ECO:0000313" key="10">
    <source>
        <dbReference type="EMBL" id="PIW14729.1"/>
    </source>
</evidence>
<dbReference type="Proteomes" id="UP000231019">
    <property type="component" value="Unassembled WGS sequence"/>
</dbReference>
<evidence type="ECO:0000256" key="8">
    <source>
        <dbReference type="ARBA" id="ARBA00023239"/>
    </source>
</evidence>
<sequence length="326" mass="34538">MADNYQKPDLFMLRQVHALISEQVHQTPVVHSEQISALCGGPVFFKCENLQKVGAFKFRGASAALALCSPETLKKGVTTHSSGNHAQALARAARERGIPAWIVMPENAPQVKKNAVKGYGAEIVECEATLEARERSLAKVQSETGAHFVHPYNDIRVIAGQATATLELLEQAPKLDYLLAPVGGGGLLSGSALAAHFLSPQTQVIGCEPQGADDAFRSFQAKQLLPSVAPKTICDGLLTSLGSLTFPLILEYVQAIYCVGESEIIAAMRLIWERLKLVIEPSAAVPLAVLLSGQLSLKGKSAAVILSGGNLDLGLLPWASGAEGQA</sequence>
<dbReference type="GO" id="GO:0005524">
    <property type="term" value="F:ATP binding"/>
    <property type="evidence" value="ECO:0007669"/>
    <property type="project" value="TreeGrafter"/>
</dbReference>
<comment type="cofactor">
    <cofactor evidence="1">
        <name>Ca(2+)</name>
        <dbReference type="ChEBI" id="CHEBI:29108"/>
    </cofactor>
</comment>
<gene>
    <name evidence="10" type="ORF">COW36_20195</name>
</gene>
<dbReference type="PANTHER" id="PTHR43050:SF1">
    <property type="entry name" value="SERINE RACEMASE"/>
    <property type="match status" value="1"/>
</dbReference>
<dbReference type="Pfam" id="PF00291">
    <property type="entry name" value="PALP"/>
    <property type="match status" value="1"/>
</dbReference>
<dbReference type="GO" id="GO:0003941">
    <property type="term" value="F:L-serine ammonia-lyase activity"/>
    <property type="evidence" value="ECO:0007669"/>
    <property type="project" value="TreeGrafter"/>
</dbReference>
<dbReference type="CDD" id="cd01562">
    <property type="entry name" value="Thr-dehyd"/>
    <property type="match status" value="1"/>
</dbReference>
<comment type="cofactor">
    <cofactor evidence="2">
        <name>pyridoxal 5'-phosphate</name>
        <dbReference type="ChEBI" id="CHEBI:597326"/>
    </cofactor>
</comment>
<comment type="similarity">
    <text evidence="5">Belongs to the serine/threonine dehydratase family.</text>
</comment>
<dbReference type="PROSITE" id="PS00165">
    <property type="entry name" value="DEHYDRATASE_SER_THR"/>
    <property type="match status" value="1"/>
</dbReference>
<keyword evidence="6" id="KW-0460">Magnesium</keyword>
<comment type="cofactor">
    <cofactor evidence="3">
        <name>Mn(2+)</name>
        <dbReference type="ChEBI" id="CHEBI:29035"/>
    </cofactor>
</comment>
<evidence type="ECO:0000256" key="5">
    <source>
        <dbReference type="ARBA" id="ARBA00010869"/>
    </source>
</evidence>
<organism evidence="10 11">
    <name type="scientific">bacterium (Candidatus Blackallbacteria) CG17_big_fil_post_rev_8_21_14_2_50_48_46</name>
    <dbReference type="NCBI Taxonomy" id="2014261"/>
    <lineage>
        <taxon>Bacteria</taxon>
        <taxon>Candidatus Blackallbacteria</taxon>
    </lineage>
</organism>
<evidence type="ECO:0000313" key="11">
    <source>
        <dbReference type="Proteomes" id="UP000231019"/>
    </source>
</evidence>
<evidence type="ECO:0000256" key="2">
    <source>
        <dbReference type="ARBA" id="ARBA00001933"/>
    </source>
</evidence>
<dbReference type="GO" id="GO:0030378">
    <property type="term" value="F:serine racemase activity"/>
    <property type="evidence" value="ECO:0007669"/>
    <property type="project" value="TreeGrafter"/>
</dbReference>
<dbReference type="GO" id="GO:0000287">
    <property type="term" value="F:magnesium ion binding"/>
    <property type="evidence" value="ECO:0007669"/>
    <property type="project" value="TreeGrafter"/>
</dbReference>
<comment type="cofactor">
    <cofactor evidence="4">
        <name>Mg(2+)</name>
        <dbReference type="ChEBI" id="CHEBI:18420"/>
    </cofactor>
</comment>
<dbReference type="FunFam" id="3.40.50.1100:FF:000005">
    <property type="entry name" value="Threonine dehydratase catabolic"/>
    <property type="match status" value="1"/>
</dbReference>
<accession>A0A2M7FZZ1</accession>
<dbReference type="GO" id="GO:0018114">
    <property type="term" value="F:threonine racemase activity"/>
    <property type="evidence" value="ECO:0007669"/>
    <property type="project" value="TreeGrafter"/>
</dbReference>
<comment type="caution">
    <text evidence="10">The sequence shown here is derived from an EMBL/GenBank/DDBJ whole genome shotgun (WGS) entry which is preliminary data.</text>
</comment>
<dbReference type="Gene3D" id="3.40.50.1100">
    <property type="match status" value="2"/>
</dbReference>
<evidence type="ECO:0000256" key="1">
    <source>
        <dbReference type="ARBA" id="ARBA00001913"/>
    </source>
</evidence>
<feature type="domain" description="Tryptophan synthase beta chain-like PALP" evidence="9">
    <location>
        <begin position="20"/>
        <end position="308"/>
    </location>
</feature>
<dbReference type="InterPro" id="IPR036052">
    <property type="entry name" value="TrpB-like_PALP_sf"/>
</dbReference>
<keyword evidence="7" id="KW-0663">Pyridoxal phosphate</keyword>